<reference evidence="1 2" key="1">
    <citation type="journal article" date="2018" name="Front. Plant Sci.">
        <title>Red Clover (Trifolium pratense) and Zigzag Clover (T. medium) - A Picture of Genomic Similarities and Differences.</title>
        <authorList>
            <person name="Dluhosova J."/>
            <person name="Istvanek J."/>
            <person name="Nedelnik J."/>
            <person name="Repkova J."/>
        </authorList>
    </citation>
    <scope>NUCLEOTIDE SEQUENCE [LARGE SCALE GENOMIC DNA]</scope>
    <source>
        <strain evidence="2">cv. 10/8</strain>
        <tissue evidence="1">Leaf</tissue>
    </source>
</reference>
<proteinExistence type="predicted"/>
<dbReference type="Proteomes" id="UP000265520">
    <property type="component" value="Unassembled WGS sequence"/>
</dbReference>
<evidence type="ECO:0000313" key="2">
    <source>
        <dbReference type="Proteomes" id="UP000265520"/>
    </source>
</evidence>
<name>A0A392TPD1_9FABA</name>
<sequence>MLLVLLKEANKALEEKKLKIDSVIQAIEAEVVEEGGVEGDAVGEAVQVEGSDESASI</sequence>
<evidence type="ECO:0000313" key="1">
    <source>
        <dbReference type="EMBL" id="MCI62020.1"/>
    </source>
</evidence>
<comment type="caution">
    <text evidence="1">The sequence shown here is derived from an EMBL/GenBank/DDBJ whole genome shotgun (WGS) entry which is preliminary data.</text>
</comment>
<accession>A0A392TPD1</accession>
<protein>
    <submittedName>
        <fullName evidence="1">Uncharacterized protein</fullName>
    </submittedName>
</protein>
<dbReference type="AlphaFoldDB" id="A0A392TPD1"/>
<organism evidence="1 2">
    <name type="scientific">Trifolium medium</name>
    <dbReference type="NCBI Taxonomy" id="97028"/>
    <lineage>
        <taxon>Eukaryota</taxon>
        <taxon>Viridiplantae</taxon>
        <taxon>Streptophyta</taxon>
        <taxon>Embryophyta</taxon>
        <taxon>Tracheophyta</taxon>
        <taxon>Spermatophyta</taxon>
        <taxon>Magnoliopsida</taxon>
        <taxon>eudicotyledons</taxon>
        <taxon>Gunneridae</taxon>
        <taxon>Pentapetalae</taxon>
        <taxon>rosids</taxon>
        <taxon>fabids</taxon>
        <taxon>Fabales</taxon>
        <taxon>Fabaceae</taxon>
        <taxon>Papilionoideae</taxon>
        <taxon>50 kb inversion clade</taxon>
        <taxon>NPAAA clade</taxon>
        <taxon>Hologalegina</taxon>
        <taxon>IRL clade</taxon>
        <taxon>Trifolieae</taxon>
        <taxon>Trifolium</taxon>
    </lineage>
</organism>
<keyword evidence="2" id="KW-1185">Reference proteome</keyword>
<dbReference type="EMBL" id="LXQA010611234">
    <property type="protein sequence ID" value="MCI62020.1"/>
    <property type="molecule type" value="Genomic_DNA"/>
</dbReference>